<dbReference type="PANTHER" id="PTHR11908">
    <property type="entry name" value="XANTHINE DEHYDROGENASE"/>
    <property type="match status" value="1"/>
</dbReference>
<keyword evidence="2" id="KW-0560">Oxidoreductase</keyword>
<dbReference type="Proteomes" id="UP000198304">
    <property type="component" value="Unassembled WGS sequence"/>
</dbReference>
<evidence type="ECO:0000256" key="1">
    <source>
        <dbReference type="ARBA" id="ARBA00022505"/>
    </source>
</evidence>
<dbReference type="Pfam" id="PF02738">
    <property type="entry name" value="MoCoBD_1"/>
    <property type="match status" value="1"/>
</dbReference>
<dbReference type="InterPro" id="IPR046867">
    <property type="entry name" value="AldOxase/xan_DH_MoCoBD2"/>
</dbReference>
<gene>
    <name evidence="4" type="ORF">SAMN05446037_103042</name>
</gene>
<protein>
    <submittedName>
        <fullName evidence="4">CO or xanthine dehydrogenase, Mo-binding subunit</fullName>
    </submittedName>
</protein>
<dbReference type="InterPro" id="IPR016208">
    <property type="entry name" value="Ald_Oxase/xanthine_DH-like"/>
</dbReference>
<evidence type="ECO:0000256" key="2">
    <source>
        <dbReference type="ARBA" id="ARBA00023002"/>
    </source>
</evidence>
<name>A0A239IT75_9FIRM</name>
<dbReference type="AlphaFoldDB" id="A0A239IT75"/>
<organism evidence="4 5">
    <name type="scientific">Anaerovirgula multivorans</name>
    <dbReference type="NCBI Taxonomy" id="312168"/>
    <lineage>
        <taxon>Bacteria</taxon>
        <taxon>Bacillati</taxon>
        <taxon>Bacillota</taxon>
        <taxon>Clostridia</taxon>
        <taxon>Peptostreptococcales</taxon>
        <taxon>Natronincolaceae</taxon>
        <taxon>Anaerovirgula</taxon>
    </lineage>
</organism>
<keyword evidence="1" id="KW-0500">Molybdenum</keyword>
<dbReference type="InterPro" id="IPR000674">
    <property type="entry name" value="Ald_Oxase/Xan_DH_a/b"/>
</dbReference>
<dbReference type="GO" id="GO:0016491">
    <property type="term" value="F:oxidoreductase activity"/>
    <property type="evidence" value="ECO:0007669"/>
    <property type="project" value="UniProtKB-KW"/>
</dbReference>
<dbReference type="SUPFAM" id="SSF54665">
    <property type="entry name" value="CO dehydrogenase molybdoprotein N-domain-like"/>
    <property type="match status" value="1"/>
</dbReference>
<dbReference type="GO" id="GO:0005506">
    <property type="term" value="F:iron ion binding"/>
    <property type="evidence" value="ECO:0007669"/>
    <property type="project" value="InterPro"/>
</dbReference>
<dbReference type="Pfam" id="PF20256">
    <property type="entry name" value="MoCoBD_2"/>
    <property type="match status" value="1"/>
</dbReference>
<evidence type="ECO:0000313" key="5">
    <source>
        <dbReference type="Proteomes" id="UP000198304"/>
    </source>
</evidence>
<dbReference type="InterPro" id="IPR037165">
    <property type="entry name" value="AldOxase/xan_DH_Mopterin-bd_sf"/>
</dbReference>
<keyword evidence="5" id="KW-1185">Reference proteome</keyword>
<dbReference type="RefSeq" id="WP_330397097.1">
    <property type="nucleotide sequence ID" value="NZ_FZOJ01000030.1"/>
</dbReference>
<sequence length="777" mass="84537">METVGIGMSIPRKEAWDKVTGTAKYNNDYIIPGILHAKLVTSTYAHATIKSIDTSEAVKAPGVQAVLLGKDNSVLTGTIIRDCPPIAIDKVRYYGEAVAVVVADSEQEAMAAAKMIKVEYEPLPVVNSVKEALTPNAPLVHENLHLYKLADENIYPEANTNISHRVKIRKGDMAMGWAESDVVVEGSFYLPQTDHLAMETRNARTQILSDGQVMMASATQAPFEVKELIGNDFNVEEGMIDVKTPLVGGAFGGKAAVHLETLAYIASKAVDGRMVKIVNTREEDFITSPCGIGLEAKLKFGATKKGLIKAAEITYMLDSGAYADICPRMAKAMAVDCTGPYNIENLSCDALSVYTNHPFVTSLRGFAHICYAFCIERIMDKLAFTLGIDPLELRLKNAIGPGHTSPTQVKTTLSNTGDFKKCLEKLRNLMNWNEGNRIIQDNNKVRVKGIGCFWKTSNSPTDAESGAILTFNKDGSINLNCGAVEYGPAMKTTLAQILAERMNMDVKRIRVTMEVDTKTSPRHWKTVASMTTFMLGRAVLNAAEDIKRQLCNIAGIVLKCEPEELEVAGERVYLKDDPSNYVDFKDIVHGYKLPNGNAIGGQIIGRGSYVMKHLTKLDPETGQGRPGPAWSVGAQAVEVEFDMKEYTYRVIKAATVVDAGKVINPKSARGVITGGMSMGLGKATREEFKYGKDGAVLNTSLRTYKVIHYGQQPEYVVEFVETPQIDAPYGARGIGEHGTIGIPGALANALSLAVQVDLDQLPLTPELIWKTKTGGNT</sequence>
<accession>A0A239IT75</accession>
<dbReference type="InterPro" id="IPR036856">
    <property type="entry name" value="Ald_Oxase/Xan_DH_a/b_sf"/>
</dbReference>
<dbReference type="SMART" id="SM01008">
    <property type="entry name" value="Ald_Xan_dh_C"/>
    <property type="match status" value="1"/>
</dbReference>
<dbReference type="InterPro" id="IPR008274">
    <property type="entry name" value="AldOxase/xan_DH_MoCoBD1"/>
</dbReference>
<dbReference type="Gene3D" id="3.90.1170.50">
    <property type="entry name" value="Aldehyde oxidase/xanthine dehydrogenase, a/b hammerhead"/>
    <property type="match status" value="1"/>
</dbReference>
<evidence type="ECO:0000313" key="4">
    <source>
        <dbReference type="EMBL" id="SNS96830.1"/>
    </source>
</evidence>
<dbReference type="EMBL" id="FZOJ01000030">
    <property type="protein sequence ID" value="SNS96830.1"/>
    <property type="molecule type" value="Genomic_DNA"/>
</dbReference>
<dbReference type="PANTHER" id="PTHR11908:SF132">
    <property type="entry name" value="ALDEHYDE OXIDASE 1-RELATED"/>
    <property type="match status" value="1"/>
</dbReference>
<proteinExistence type="predicted"/>
<evidence type="ECO:0000259" key="3">
    <source>
        <dbReference type="SMART" id="SM01008"/>
    </source>
</evidence>
<dbReference type="SUPFAM" id="SSF56003">
    <property type="entry name" value="Molybdenum cofactor-binding domain"/>
    <property type="match status" value="1"/>
</dbReference>
<reference evidence="4 5" key="1">
    <citation type="submission" date="2017-06" db="EMBL/GenBank/DDBJ databases">
        <authorList>
            <person name="Kim H.J."/>
            <person name="Triplett B.A."/>
        </authorList>
    </citation>
    <scope>NUCLEOTIDE SEQUENCE [LARGE SCALE GENOMIC DNA]</scope>
    <source>
        <strain evidence="4 5">SCA</strain>
    </source>
</reference>
<feature type="domain" description="Aldehyde oxidase/xanthine dehydrogenase a/b hammerhead" evidence="3">
    <location>
        <begin position="20"/>
        <end position="124"/>
    </location>
</feature>
<dbReference type="Gene3D" id="3.30.365.10">
    <property type="entry name" value="Aldehyde oxidase/xanthine dehydrogenase, molybdopterin binding domain"/>
    <property type="match status" value="4"/>
</dbReference>
<dbReference type="Pfam" id="PF01315">
    <property type="entry name" value="Ald_Xan_dh_C"/>
    <property type="match status" value="1"/>
</dbReference>